<dbReference type="AlphaFoldDB" id="A0A1S5R896"/>
<accession>A0A1S5R896</accession>
<evidence type="ECO:0000313" key="1">
    <source>
        <dbReference type="EMBL" id="ANH58134.1"/>
    </source>
</evidence>
<reference evidence="1" key="2">
    <citation type="journal article" date="2016" name="BMC Microbiol.">
        <title>Shigella flexneri serotype 1c derived from serotype 1a by acquisition of gtrIC gene cluster via a bacteriophage.</title>
        <authorList>
            <person name="Tang S.S."/>
            <person name="Carlin N.I."/>
            <person name="Talukder K.A."/>
            <person name="Cam P.D."/>
            <person name="Verma N.K."/>
        </authorList>
    </citation>
    <scope>NUCLEOTIDE SEQUENCE</scope>
    <source>
        <strain evidence="1">Y394</strain>
    </source>
</reference>
<name>A0A1S5R896_SHIFL</name>
<protein>
    <submittedName>
        <fullName evidence="1">Uncharacterized protein</fullName>
    </submittedName>
</protein>
<sequence>MHKIDRPTLVQRFRRGQWRGITHRQPLFALTAKIQLQQTVNTVDPFVIPWVSLSPQNLEEFRKTVSWVSLCHCLQRDNNGFITRGIRAVMVNRSAQVQTPAGLTDTESECRYQMSDQLTLTGWF</sequence>
<dbReference type="EMBL" id="KR920048">
    <property type="protein sequence ID" value="ANH58134.1"/>
    <property type="molecule type" value="Genomic_DNA"/>
</dbReference>
<proteinExistence type="predicted"/>
<reference evidence="1" key="1">
    <citation type="submission" date="2015-05" db="EMBL/GenBank/DDBJ databases">
        <authorList>
            <person name="Wang D.B."/>
            <person name="Wang M."/>
        </authorList>
    </citation>
    <scope>NUCLEOTIDE SEQUENCE</scope>
    <source>
        <strain evidence="1">Y394</strain>
    </source>
</reference>
<organism evidence="1">
    <name type="scientific">Shigella flexneri</name>
    <dbReference type="NCBI Taxonomy" id="623"/>
    <lineage>
        <taxon>Bacteria</taxon>
        <taxon>Pseudomonadati</taxon>
        <taxon>Pseudomonadota</taxon>
        <taxon>Gammaproteobacteria</taxon>
        <taxon>Enterobacterales</taxon>
        <taxon>Enterobacteriaceae</taxon>
        <taxon>Shigella</taxon>
    </lineage>
</organism>